<accession>A0ABD1MWW3</accession>
<dbReference type="EMBL" id="JBGMDY010000003">
    <property type="protein sequence ID" value="KAL2340317.1"/>
    <property type="molecule type" value="Genomic_DNA"/>
</dbReference>
<dbReference type="Proteomes" id="UP001603857">
    <property type="component" value="Unassembled WGS sequence"/>
</dbReference>
<evidence type="ECO:0000313" key="1">
    <source>
        <dbReference type="EMBL" id="KAL2340317.1"/>
    </source>
</evidence>
<organism evidence="1 2">
    <name type="scientific">Flemingia macrophylla</name>
    <dbReference type="NCBI Taxonomy" id="520843"/>
    <lineage>
        <taxon>Eukaryota</taxon>
        <taxon>Viridiplantae</taxon>
        <taxon>Streptophyta</taxon>
        <taxon>Embryophyta</taxon>
        <taxon>Tracheophyta</taxon>
        <taxon>Spermatophyta</taxon>
        <taxon>Magnoliopsida</taxon>
        <taxon>eudicotyledons</taxon>
        <taxon>Gunneridae</taxon>
        <taxon>Pentapetalae</taxon>
        <taxon>rosids</taxon>
        <taxon>fabids</taxon>
        <taxon>Fabales</taxon>
        <taxon>Fabaceae</taxon>
        <taxon>Papilionoideae</taxon>
        <taxon>50 kb inversion clade</taxon>
        <taxon>NPAAA clade</taxon>
        <taxon>indigoferoid/millettioid clade</taxon>
        <taxon>Phaseoleae</taxon>
        <taxon>Flemingia</taxon>
    </lineage>
</organism>
<gene>
    <name evidence="1" type="ORF">Fmac_008257</name>
</gene>
<comment type="caution">
    <text evidence="1">The sequence shown here is derived from an EMBL/GenBank/DDBJ whole genome shotgun (WGS) entry which is preliminary data.</text>
</comment>
<dbReference type="AlphaFoldDB" id="A0ABD1MWW3"/>
<protein>
    <submittedName>
        <fullName evidence="1">Uncharacterized protein</fullName>
    </submittedName>
</protein>
<name>A0ABD1MWW3_9FABA</name>
<evidence type="ECO:0000313" key="2">
    <source>
        <dbReference type="Proteomes" id="UP001603857"/>
    </source>
</evidence>
<reference evidence="1 2" key="1">
    <citation type="submission" date="2024-08" db="EMBL/GenBank/DDBJ databases">
        <title>Insights into the chromosomal genome structure of Flemingia macrophylla.</title>
        <authorList>
            <person name="Ding Y."/>
            <person name="Zhao Y."/>
            <person name="Bi W."/>
            <person name="Wu M."/>
            <person name="Zhao G."/>
            <person name="Gong Y."/>
            <person name="Li W."/>
            <person name="Zhang P."/>
        </authorList>
    </citation>
    <scope>NUCLEOTIDE SEQUENCE [LARGE SCALE GENOMIC DNA]</scope>
    <source>
        <strain evidence="1">DYQJB</strain>
        <tissue evidence="1">Leaf</tissue>
    </source>
</reference>
<keyword evidence="2" id="KW-1185">Reference proteome</keyword>
<proteinExistence type="predicted"/>
<sequence>MDRCDVCRPLSKVDSVGFVFCNDEVDSVSSTQKSRFLRDKILISFVLCNHGVY</sequence>